<protein>
    <submittedName>
        <fullName evidence="1">Uncharacterized protein</fullName>
    </submittedName>
</protein>
<organism evidence="1 2">
    <name type="scientific">Eubacterium pyruvativorans</name>
    <dbReference type="NCBI Taxonomy" id="155865"/>
    <lineage>
        <taxon>Bacteria</taxon>
        <taxon>Bacillati</taxon>
        <taxon>Bacillota</taxon>
        <taxon>Clostridia</taxon>
        <taxon>Eubacteriales</taxon>
        <taxon>Eubacteriaceae</taxon>
        <taxon>Eubacterium</taxon>
    </lineage>
</organism>
<dbReference type="RefSeq" id="WP_090161583.1">
    <property type="nucleotide sequence ID" value="NZ_CACVNK010000015.1"/>
</dbReference>
<proteinExistence type="predicted"/>
<sequence length="142" mass="16520">MTFFEKLEEELEQHEDFSFFENGKYDNLGNCFDFTYETIPAGESRKTDGRIGILVRGEGSYDFRGEKKHASRFDVFGMEYNQWGNSEPAPTVFTAETDGRVIWADYNVCTSVCYASCWYHGQLIREIKEAYGRQHDMKVMSI</sequence>
<dbReference type="STRING" id="155865.SAMN05216515_10256"/>
<evidence type="ECO:0000313" key="1">
    <source>
        <dbReference type="EMBL" id="SFU28271.1"/>
    </source>
</evidence>
<keyword evidence="2" id="KW-1185">Reference proteome</keyword>
<dbReference type="GeneID" id="78353691"/>
<dbReference type="OrthoDB" id="10001420at2"/>
<accession>A0A1I7EWI7</accession>
<evidence type="ECO:0000313" key="2">
    <source>
        <dbReference type="Proteomes" id="UP000198817"/>
    </source>
</evidence>
<reference evidence="1 2" key="1">
    <citation type="submission" date="2016-10" db="EMBL/GenBank/DDBJ databases">
        <authorList>
            <person name="de Groot N.N."/>
        </authorList>
    </citation>
    <scope>NUCLEOTIDE SEQUENCE [LARGE SCALE GENOMIC DNA]</scope>
    <source>
        <strain evidence="1 2">KHGC13</strain>
    </source>
</reference>
<name>A0A1I7EWI7_9FIRM</name>
<gene>
    <name evidence="1" type="ORF">SAMN05216508_10155</name>
</gene>
<dbReference type="Proteomes" id="UP000198817">
    <property type="component" value="Unassembled WGS sequence"/>
</dbReference>
<dbReference type="AlphaFoldDB" id="A0A1I7EWI7"/>
<dbReference type="EMBL" id="FPBT01000001">
    <property type="protein sequence ID" value="SFU28271.1"/>
    <property type="molecule type" value="Genomic_DNA"/>
</dbReference>